<dbReference type="PANTHER" id="PTHR34136">
    <property type="match status" value="1"/>
</dbReference>
<dbReference type="CDD" id="cd06533">
    <property type="entry name" value="Glyco_transf_WecG_TagA"/>
    <property type="match status" value="1"/>
</dbReference>
<evidence type="ECO:0000256" key="1">
    <source>
        <dbReference type="ARBA" id="ARBA00022676"/>
    </source>
</evidence>
<evidence type="ECO:0000313" key="4">
    <source>
        <dbReference type="Proteomes" id="UP000584642"/>
    </source>
</evidence>
<dbReference type="EMBL" id="JABFDB010000018">
    <property type="protein sequence ID" value="NYZ22421.1"/>
    <property type="molecule type" value="Genomic_DNA"/>
</dbReference>
<protein>
    <submittedName>
        <fullName evidence="3">WecB/TagA/CpsF family glycosyltransferase</fullName>
    </submittedName>
</protein>
<reference evidence="3 4" key="1">
    <citation type="submission" date="2020-05" db="EMBL/GenBank/DDBJ databases">
        <title>Azospirillum oleiclasticum sp. nov, a nitrogen-fixing and heavy crude oil-emulsifying bacterium isolated from the crude oil of Yumen Oilfield.</title>
        <authorList>
            <person name="Wu D."/>
            <person name="Cai M."/>
            <person name="Zhang X."/>
        </authorList>
    </citation>
    <scope>NUCLEOTIDE SEQUENCE [LARGE SCALE GENOMIC DNA]</scope>
    <source>
        <strain evidence="3 4">ROY-1-1-2</strain>
    </source>
</reference>
<accession>A0ABX2TDN2</accession>
<gene>
    <name evidence="3" type="ORF">HND93_22155</name>
</gene>
<keyword evidence="1" id="KW-0328">Glycosyltransferase</keyword>
<dbReference type="PANTHER" id="PTHR34136:SF1">
    <property type="entry name" value="UDP-N-ACETYL-D-MANNOSAMINURONIC ACID TRANSFERASE"/>
    <property type="match status" value="1"/>
</dbReference>
<organism evidence="3 4">
    <name type="scientific">Azospirillum oleiclasticum</name>
    <dbReference type="NCBI Taxonomy" id="2735135"/>
    <lineage>
        <taxon>Bacteria</taxon>
        <taxon>Pseudomonadati</taxon>
        <taxon>Pseudomonadota</taxon>
        <taxon>Alphaproteobacteria</taxon>
        <taxon>Rhodospirillales</taxon>
        <taxon>Azospirillaceae</taxon>
        <taxon>Azospirillum</taxon>
    </lineage>
</organism>
<proteinExistence type="predicted"/>
<dbReference type="NCBIfam" id="TIGR00696">
    <property type="entry name" value="wecG_tagA_cpsF"/>
    <property type="match status" value="1"/>
</dbReference>
<dbReference type="InterPro" id="IPR004629">
    <property type="entry name" value="WecG_TagA_CpsF"/>
</dbReference>
<keyword evidence="4" id="KW-1185">Reference proteome</keyword>
<comment type="caution">
    <text evidence="3">The sequence shown here is derived from an EMBL/GenBank/DDBJ whole genome shotgun (WGS) entry which is preliminary data.</text>
</comment>
<name>A0ABX2TDN2_9PROT</name>
<dbReference type="Pfam" id="PF03808">
    <property type="entry name" value="Glyco_tran_WecG"/>
    <property type="match status" value="1"/>
</dbReference>
<evidence type="ECO:0000313" key="3">
    <source>
        <dbReference type="EMBL" id="NYZ22421.1"/>
    </source>
</evidence>
<keyword evidence="2" id="KW-0808">Transferase</keyword>
<evidence type="ECO:0000256" key="2">
    <source>
        <dbReference type="ARBA" id="ARBA00022679"/>
    </source>
</evidence>
<sequence length="228" mass="24839">MVSIERTSILSFVNAHAVNLCSGSDEVLTAFRGADVILRDGIGVKAAFTALGREPGWNMNGTDFIPALLTAMAPKRVAVFGTSEPWLSRGAERIALAGGHTVVERMDGFQPIDAYVESARRCRPDVILLAMGMPRQEVVANTLKTAIERPALIINGGAIVDFLAGRVERAPLPIQRIGLEWLYRLAREPRRLFGRYVIGGVLFAHTILTLRRIAPRPGATAAHAYKEL</sequence>
<dbReference type="Proteomes" id="UP000584642">
    <property type="component" value="Unassembled WGS sequence"/>
</dbReference>